<comment type="caution">
    <text evidence="3">The sequence shown here is derived from an EMBL/GenBank/DDBJ whole genome shotgun (WGS) entry which is preliminary data.</text>
</comment>
<feature type="region of interest" description="Disordered" evidence="2">
    <location>
        <begin position="38"/>
        <end position="65"/>
    </location>
</feature>
<name>A0A7Y9JS20_9ACTN</name>
<dbReference type="InterPro" id="IPR023365">
    <property type="entry name" value="Sortase_dom-sf"/>
</dbReference>
<dbReference type="CDD" id="cd05829">
    <property type="entry name" value="Sortase_F"/>
    <property type="match status" value="1"/>
</dbReference>
<dbReference type="InterPro" id="IPR005754">
    <property type="entry name" value="Sortase"/>
</dbReference>
<evidence type="ECO:0000256" key="2">
    <source>
        <dbReference type="SAM" id="MobiDB-lite"/>
    </source>
</evidence>
<evidence type="ECO:0008006" key="5">
    <source>
        <dbReference type="Google" id="ProtNLM"/>
    </source>
</evidence>
<feature type="compositionally biased region" description="Low complexity" evidence="2">
    <location>
        <begin position="44"/>
        <end position="65"/>
    </location>
</feature>
<dbReference type="Gene3D" id="2.40.260.10">
    <property type="entry name" value="Sortase"/>
    <property type="match status" value="1"/>
</dbReference>
<keyword evidence="1" id="KW-0378">Hydrolase</keyword>
<organism evidence="3 4">
    <name type="scientific">Nocardioides marinisabuli</name>
    <dbReference type="NCBI Taxonomy" id="419476"/>
    <lineage>
        <taxon>Bacteria</taxon>
        <taxon>Bacillati</taxon>
        <taxon>Actinomycetota</taxon>
        <taxon>Actinomycetes</taxon>
        <taxon>Propionibacteriales</taxon>
        <taxon>Nocardioidaceae</taxon>
        <taxon>Nocardioides</taxon>
    </lineage>
</organism>
<dbReference type="SUPFAM" id="SSF63817">
    <property type="entry name" value="Sortase"/>
    <property type="match status" value="1"/>
</dbReference>
<dbReference type="GO" id="GO:0016787">
    <property type="term" value="F:hydrolase activity"/>
    <property type="evidence" value="ECO:0007669"/>
    <property type="project" value="UniProtKB-KW"/>
</dbReference>
<dbReference type="EMBL" id="JACCBE010000001">
    <property type="protein sequence ID" value="NYD59095.1"/>
    <property type="molecule type" value="Genomic_DNA"/>
</dbReference>
<evidence type="ECO:0000256" key="1">
    <source>
        <dbReference type="ARBA" id="ARBA00022801"/>
    </source>
</evidence>
<dbReference type="InterPro" id="IPR042001">
    <property type="entry name" value="Sortase_F"/>
</dbReference>
<dbReference type="Proteomes" id="UP000516957">
    <property type="component" value="Unassembled WGS sequence"/>
</dbReference>
<evidence type="ECO:0000313" key="3">
    <source>
        <dbReference type="EMBL" id="NYD59095.1"/>
    </source>
</evidence>
<evidence type="ECO:0000313" key="4">
    <source>
        <dbReference type="Proteomes" id="UP000516957"/>
    </source>
</evidence>
<accession>A0A7Y9JS20</accession>
<sequence length="222" mass="23100">MPSLTLDHRQRRLVLALVAVGSLVLLAVLAVVVTQRPGAGPGRAGSAPTPAASSAEEAAAAGVDTTEEATYAEATLADPDRLRIPELGVDAPVRGIEAPGRVLVPPRDPQQLGWWSDGARPGAETGSALVVGHTVHTGGGALDDLETLEAGDRMTVRSEGADLVYAVSTVRVYDKGRIARDAGRLFSQEVPGRLVVLTCEDWDGSGYRSNVVVVAEPVDRPA</sequence>
<reference evidence="3 4" key="1">
    <citation type="submission" date="2020-07" db="EMBL/GenBank/DDBJ databases">
        <title>Sequencing the genomes of 1000 actinobacteria strains.</title>
        <authorList>
            <person name="Klenk H.-P."/>
        </authorList>
    </citation>
    <scope>NUCLEOTIDE SEQUENCE [LARGE SCALE GENOMIC DNA]</scope>
    <source>
        <strain evidence="3 4">DSM 18965</strain>
    </source>
</reference>
<dbReference type="Pfam" id="PF04203">
    <property type="entry name" value="Sortase"/>
    <property type="match status" value="1"/>
</dbReference>
<dbReference type="AlphaFoldDB" id="A0A7Y9JS20"/>
<keyword evidence="4" id="KW-1185">Reference proteome</keyword>
<gene>
    <name evidence="3" type="ORF">BKA08_003333</name>
</gene>
<dbReference type="RefSeq" id="WP_258016978.1">
    <property type="nucleotide sequence ID" value="NZ_CP059163.1"/>
</dbReference>
<proteinExistence type="predicted"/>
<protein>
    <recommendedName>
        <fullName evidence="5">LPXTG-site transpeptidase (Sortase) family protein</fullName>
    </recommendedName>
</protein>